<dbReference type="GO" id="GO:0006935">
    <property type="term" value="P:chemotaxis"/>
    <property type="evidence" value="ECO:0007669"/>
    <property type="project" value="InterPro"/>
</dbReference>
<dbReference type="GO" id="GO:0004888">
    <property type="term" value="F:transmembrane signaling receptor activity"/>
    <property type="evidence" value="ECO:0007669"/>
    <property type="project" value="InterPro"/>
</dbReference>
<dbReference type="Pfam" id="PF00015">
    <property type="entry name" value="MCPsignal"/>
    <property type="match status" value="1"/>
</dbReference>
<feature type="region of interest" description="Disordered" evidence="5">
    <location>
        <begin position="280"/>
        <end position="304"/>
    </location>
</feature>
<evidence type="ECO:0000256" key="1">
    <source>
        <dbReference type="ARBA" id="ARBA00004370"/>
    </source>
</evidence>
<evidence type="ECO:0000256" key="3">
    <source>
        <dbReference type="ARBA" id="ARBA00029447"/>
    </source>
</evidence>
<dbReference type="EMBL" id="PDEA01000001">
    <property type="protein sequence ID" value="PEH89405.1"/>
    <property type="molecule type" value="Genomic_DNA"/>
</dbReference>
<dbReference type="InterPro" id="IPR051310">
    <property type="entry name" value="MCP_chemotaxis"/>
</dbReference>
<feature type="domain" description="HAMP" evidence="8">
    <location>
        <begin position="212"/>
        <end position="264"/>
    </location>
</feature>
<keyword evidence="2" id="KW-0488">Methylation</keyword>
<accession>A0A2A7UVR1</accession>
<dbReference type="Pfam" id="PF12729">
    <property type="entry name" value="4HB_MCP_1"/>
    <property type="match status" value="1"/>
</dbReference>
<dbReference type="RefSeq" id="WP_066535939.1">
    <property type="nucleotide sequence ID" value="NZ_DAMCYT010000001.1"/>
</dbReference>
<dbReference type="FunFam" id="1.10.287.950:FF:000001">
    <property type="entry name" value="Methyl-accepting chemotaxis sensory transducer"/>
    <property type="match status" value="1"/>
</dbReference>
<gene>
    <name evidence="9" type="ORF">CRM82_13060</name>
</gene>
<evidence type="ECO:0008006" key="11">
    <source>
        <dbReference type="Google" id="ProtNLM"/>
    </source>
</evidence>
<comment type="similarity">
    <text evidence="3">Belongs to the methyl-accepting chemotaxis (MCP) protein family.</text>
</comment>
<feature type="domain" description="Methyl-accepting transducer" evidence="7">
    <location>
        <begin position="269"/>
        <end position="498"/>
    </location>
</feature>
<feature type="compositionally biased region" description="Polar residues" evidence="5">
    <location>
        <begin position="294"/>
        <end position="304"/>
    </location>
</feature>
<dbReference type="SUPFAM" id="SSF58104">
    <property type="entry name" value="Methyl-accepting chemotaxis protein (MCP) signaling domain"/>
    <property type="match status" value="1"/>
</dbReference>
<dbReference type="Gene3D" id="1.10.287.950">
    <property type="entry name" value="Methyl-accepting chemotaxis protein"/>
    <property type="match status" value="1"/>
</dbReference>
<evidence type="ECO:0000256" key="4">
    <source>
        <dbReference type="PROSITE-ProRule" id="PRU00284"/>
    </source>
</evidence>
<dbReference type="InterPro" id="IPR024478">
    <property type="entry name" value="HlyB_4HB_MCP"/>
</dbReference>
<dbReference type="Pfam" id="PF00672">
    <property type="entry name" value="HAMP"/>
    <property type="match status" value="1"/>
</dbReference>
<comment type="caution">
    <text evidence="9">The sequence shown here is derived from an EMBL/GenBank/DDBJ whole genome shotgun (WGS) entry which is preliminary data.</text>
</comment>
<dbReference type="GeneID" id="80801546"/>
<evidence type="ECO:0000259" key="7">
    <source>
        <dbReference type="PROSITE" id="PS50111"/>
    </source>
</evidence>
<name>A0A2A7UVR1_COMTR</name>
<proteinExistence type="inferred from homology"/>
<dbReference type="PANTHER" id="PTHR43531:SF14">
    <property type="entry name" value="METHYL-ACCEPTING CHEMOTAXIS PROTEIN I-RELATED"/>
    <property type="match status" value="1"/>
</dbReference>
<evidence type="ECO:0000259" key="8">
    <source>
        <dbReference type="PROSITE" id="PS50885"/>
    </source>
</evidence>
<dbReference type="OrthoDB" id="5441488at2"/>
<dbReference type="CDD" id="cd06225">
    <property type="entry name" value="HAMP"/>
    <property type="match status" value="1"/>
</dbReference>
<organism evidence="9 10">
    <name type="scientific">Comamonas terrigena</name>
    <dbReference type="NCBI Taxonomy" id="32013"/>
    <lineage>
        <taxon>Bacteria</taxon>
        <taxon>Pseudomonadati</taxon>
        <taxon>Pseudomonadota</taxon>
        <taxon>Betaproteobacteria</taxon>
        <taxon>Burkholderiales</taxon>
        <taxon>Comamonadaceae</taxon>
        <taxon>Comamonas</taxon>
    </lineage>
</organism>
<dbReference type="SMART" id="SM00283">
    <property type="entry name" value="MA"/>
    <property type="match status" value="1"/>
</dbReference>
<dbReference type="AlphaFoldDB" id="A0A2A7UVR1"/>
<feature type="transmembrane region" description="Helical" evidence="6">
    <location>
        <begin position="12"/>
        <end position="34"/>
    </location>
</feature>
<comment type="subcellular location">
    <subcellularLocation>
        <location evidence="1">Membrane</location>
    </subcellularLocation>
</comment>
<evidence type="ECO:0000256" key="5">
    <source>
        <dbReference type="SAM" id="MobiDB-lite"/>
    </source>
</evidence>
<evidence type="ECO:0000313" key="10">
    <source>
        <dbReference type="Proteomes" id="UP000220246"/>
    </source>
</evidence>
<dbReference type="InterPro" id="IPR047347">
    <property type="entry name" value="YvaQ-like_sensor"/>
</dbReference>
<dbReference type="GO" id="GO:0007165">
    <property type="term" value="P:signal transduction"/>
    <property type="evidence" value="ECO:0007669"/>
    <property type="project" value="UniProtKB-KW"/>
</dbReference>
<dbReference type="PROSITE" id="PS50885">
    <property type="entry name" value="HAMP"/>
    <property type="match status" value="1"/>
</dbReference>
<dbReference type="GO" id="GO:0005886">
    <property type="term" value="C:plasma membrane"/>
    <property type="evidence" value="ECO:0007669"/>
    <property type="project" value="TreeGrafter"/>
</dbReference>
<keyword evidence="6" id="KW-0472">Membrane</keyword>
<reference evidence="10" key="1">
    <citation type="submission" date="2017-09" db="EMBL/GenBank/DDBJ databases">
        <title>FDA dAtabase for Regulatory Grade micrObial Sequences (FDA-ARGOS): Supporting development and validation of Infectious Disease Dx tests.</title>
        <authorList>
            <person name="Minogue T."/>
            <person name="Wolcott M."/>
            <person name="Wasieloski L."/>
            <person name="Aguilar W."/>
            <person name="Moore D."/>
            <person name="Tallon L."/>
            <person name="Sadzewicz L."/>
            <person name="Ott S."/>
            <person name="Zhao X."/>
            <person name="Nagaraj S."/>
            <person name="Vavikolanu K."/>
            <person name="Aluvathingal J."/>
            <person name="Nadendla S."/>
            <person name="Sichtig H."/>
        </authorList>
    </citation>
    <scope>NUCLEOTIDE SEQUENCE [LARGE SCALE GENOMIC DNA]</scope>
    <source>
        <strain evidence="10">FDAARGOS_394</strain>
    </source>
</reference>
<evidence type="ECO:0000256" key="6">
    <source>
        <dbReference type="SAM" id="Phobius"/>
    </source>
</evidence>
<protein>
    <recommendedName>
        <fullName evidence="11">Methyl-accepting chemotaxis protein</fullName>
    </recommendedName>
</protein>
<sequence length="516" mass="54237">MNFSKFNIGARLGLGFAVVLAFAVVITAIGMWQLHSVGKATQQMMQEPLTKERLISDWNSNVSVAVARTTAIAKSSDASLVPFLAADAAATAKGTADVLKQIEPLISLPAEREIMDKIMAIRKTYIASRDKVSQLKAEGLSEEAEATLVNAFVPAAQGYLKLLSELLSLQRSGLDAKAAEVQAIENTSQTYFVILAVLALAIGAVSAWRLTQGITAPLRNAVTVARRVADGDLSTDIRVTGTDETGQLLQALHDMNASLGRLVGQVRQGTDSIATASSQIASGNHDLSSRTEEQASSLQQTAASMEQLTSTVKQNADNASQANQLALSASDVAVKGGLVVSQVVETMGAISTSSKKIADIIGVIDGIAFQTNILALNAAVEAARAGEQGRGFAVVASEVRSLAGRSAEAAKEIKQLIQASVDKVEEGSLQVSQAGQTMDEIVSSVQRVTDIMGEITAASQEQTSGIEQINRAVAEMDLVTQQNAALVEESTAAAQSMQQQTGDLSQMVSVFRLKHA</sequence>
<evidence type="ECO:0000256" key="2">
    <source>
        <dbReference type="ARBA" id="ARBA00022481"/>
    </source>
</evidence>
<dbReference type="PROSITE" id="PS50111">
    <property type="entry name" value="CHEMOTAXIS_TRANSDUC_2"/>
    <property type="match status" value="1"/>
</dbReference>
<dbReference type="PRINTS" id="PR00260">
    <property type="entry name" value="CHEMTRNSDUCR"/>
</dbReference>
<dbReference type="CDD" id="cd11386">
    <property type="entry name" value="MCP_signal"/>
    <property type="match status" value="1"/>
</dbReference>
<keyword evidence="10" id="KW-1185">Reference proteome</keyword>
<dbReference type="PANTHER" id="PTHR43531">
    <property type="entry name" value="PROTEIN ICFG"/>
    <property type="match status" value="1"/>
</dbReference>
<dbReference type="InterPro" id="IPR004090">
    <property type="entry name" value="Chemotax_Me-accpt_rcpt"/>
</dbReference>
<keyword evidence="6" id="KW-1133">Transmembrane helix</keyword>
<dbReference type="InterPro" id="IPR004089">
    <property type="entry name" value="MCPsignal_dom"/>
</dbReference>
<evidence type="ECO:0000313" key="9">
    <source>
        <dbReference type="EMBL" id="PEH89405.1"/>
    </source>
</evidence>
<keyword evidence="4" id="KW-0807">Transducer</keyword>
<dbReference type="Proteomes" id="UP000220246">
    <property type="component" value="Unassembled WGS sequence"/>
</dbReference>
<dbReference type="STRING" id="1219032.GCA_001515545_01079"/>
<dbReference type="SMART" id="SM00304">
    <property type="entry name" value="HAMP"/>
    <property type="match status" value="1"/>
</dbReference>
<keyword evidence="6" id="KW-0812">Transmembrane</keyword>
<dbReference type="InterPro" id="IPR003660">
    <property type="entry name" value="HAMP_dom"/>
</dbReference>
<dbReference type="CDD" id="cd19411">
    <property type="entry name" value="MCP2201-like_sensor"/>
    <property type="match status" value="1"/>
</dbReference>